<evidence type="ECO:0000256" key="1">
    <source>
        <dbReference type="SAM" id="MobiDB-lite"/>
    </source>
</evidence>
<evidence type="ECO:0008006" key="4">
    <source>
        <dbReference type="Google" id="ProtNLM"/>
    </source>
</evidence>
<feature type="compositionally biased region" description="Basic and acidic residues" evidence="1">
    <location>
        <begin position="81"/>
        <end position="91"/>
    </location>
</feature>
<accession>A0ABP6J2J2</accession>
<sequence length="114" mass="12384">MSLRSQVSLLSYAVSQVRHSQRGGRTERTGGPRRRPRRIVLGRAHHPFCGMAEIRTLPARVRWAYTDGCYGTARAGLSGADGRRRAGDGGRPRTLRPHPGAFGRTAAPEAPSPV</sequence>
<dbReference type="EMBL" id="BAAAVA010000014">
    <property type="protein sequence ID" value="GAA2918431.1"/>
    <property type="molecule type" value="Genomic_DNA"/>
</dbReference>
<feature type="region of interest" description="Disordered" evidence="1">
    <location>
        <begin position="74"/>
        <end position="114"/>
    </location>
</feature>
<keyword evidence="3" id="KW-1185">Reference proteome</keyword>
<evidence type="ECO:0000313" key="3">
    <source>
        <dbReference type="Proteomes" id="UP001501423"/>
    </source>
</evidence>
<feature type="region of interest" description="Disordered" evidence="1">
    <location>
        <begin position="15"/>
        <end position="36"/>
    </location>
</feature>
<dbReference type="Proteomes" id="UP001501423">
    <property type="component" value="Unassembled WGS sequence"/>
</dbReference>
<evidence type="ECO:0000313" key="2">
    <source>
        <dbReference type="EMBL" id="GAA2918431.1"/>
    </source>
</evidence>
<proteinExistence type="predicted"/>
<comment type="caution">
    <text evidence="2">The sequence shown here is derived from an EMBL/GenBank/DDBJ whole genome shotgun (WGS) entry which is preliminary data.</text>
</comment>
<name>A0ABP6J2J2_9ACTN</name>
<protein>
    <recommendedName>
        <fullName evidence="4">Transposase</fullName>
    </recommendedName>
</protein>
<gene>
    <name evidence="2" type="ORF">GCM10010478_17940</name>
</gene>
<organism evidence="2 3">
    <name type="scientific">Streptomyces erythrogriseus</name>
    <dbReference type="NCBI Taxonomy" id="284027"/>
    <lineage>
        <taxon>Bacteria</taxon>
        <taxon>Bacillati</taxon>
        <taxon>Actinomycetota</taxon>
        <taxon>Actinomycetes</taxon>
        <taxon>Kitasatosporales</taxon>
        <taxon>Streptomycetaceae</taxon>
        <taxon>Streptomyces</taxon>
        <taxon>Streptomyces griseoincarnatus group</taxon>
    </lineage>
</organism>
<reference evidence="3" key="1">
    <citation type="journal article" date="2019" name="Int. J. Syst. Evol. Microbiol.">
        <title>The Global Catalogue of Microorganisms (GCM) 10K type strain sequencing project: providing services to taxonomists for standard genome sequencing and annotation.</title>
        <authorList>
            <consortium name="The Broad Institute Genomics Platform"/>
            <consortium name="The Broad Institute Genome Sequencing Center for Infectious Disease"/>
            <person name="Wu L."/>
            <person name="Ma J."/>
        </authorList>
    </citation>
    <scope>NUCLEOTIDE SEQUENCE [LARGE SCALE GENOMIC DNA]</scope>
    <source>
        <strain evidence="3">JCM 9650</strain>
    </source>
</reference>